<dbReference type="GO" id="GO:0003723">
    <property type="term" value="F:RNA binding"/>
    <property type="evidence" value="ECO:0007669"/>
    <property type="project" value="UniProtKB-UniRule"/>
</dbReference>
<evidence type="ECO:0000313" key="11">
    <source>
        <dbReference type="EMBL" id="GMM53092.1"/>
    </source>
</evidence>
<dbReference type="Pfam" id="PF00076">
    <property type="entry name" value="RRM_1"/>
    <property type="match status" value="4"/>
</dbReference>
<dbReference type="InterPro" id="IPR003954">
    <property type="entry name" value="RRM_euk-type"/>
</dbReference>
<organism evidence="11 12">
    <name type="scientific">Starmerella bacillaris</name>
    <name type="common">Yeast</name>
    <name type="synonym">Candida zemplinina</name>
    <dbReference type="NCBI Taxonomy" id="1247836"/>
    <lineage>
        <taxon>Eukaryota</taxon>
        <taxon>Fungi</taxon>
        <taxon>Dikarya</taxon>
        <taxon>Ascomycota</taxon>
        <taxon>Saccharomycotina</taxon>
        <taxon>Dipodascomycetes</taxon>
        <taxon>Dipodascales</taxon>
        <taxon>Trichomonascaceae</taxon>
        <taxon>Starmerella</taxon>
    </lineage>
</organism>
<comment type="similarity">
    <text evidence="2">Belongs to the polyadenylate-binding protein type-1 family.</text>
</comment>
<comment type="subcellular location">
    <subcellularLocation>
        <location evidence="1">Cytoplasm</location>
    </subcellularLocation>
</comment>
<protein>
    <recommendedName>
        <fullName evidence="3">Polyadenylate-binding protein, cytoplasmic and nuclear</fullName>
    </recommendedName>
    <alternativeName>
        <fullName evidence="7">Polyadenylate tail-binding protein</fullName>
    </alternativeName>
</protein>
<dbReference type="PANTHER" id="PTHR24012">
    <property type="entry name" value="RNA BINDING PROTEIN"/>
    <property type="match status" value="1"/>
</dbReference>
<comment type="caution">
    <text evidence="11">The sequence shown here is derived from an EMBL/GenBank/DDBJ whole genome shotgun (WGS) entry which is preliminary data.</text>
</comment>
<keyword evidence="5" id="KW-0677">Repeat</keyword>
<dbReference type="SMART" id="SM00360">
    <property type="entry name" value="RRM"/>
    <property type="match status" value="4"/>
</dbReference>
<feature type="domain" description="RRM" evidence="9">
    <location>
        <begin position="6"/>
        <end position="108"/>
    </location>
</feature>
<evidence type="ECO:0000256" key="7">
    <source>
        <dbReference type="ARBA" id="ARBA00030979"/>
    </source>
</evidence>
<proteinExistence type="inferred from homology"/>
<dbReference type="Proteomes" id="UP001362899">
    <property type="component" value="Unassembled WGS sequence"/>
</dbReference>
<reference evidence="11 12" key="1">
    <citation type="journal article" date="2023" name="Elife">
        <title>Identification of key yeast species and microbe-microbe interactions impacting larval growth of Drosophila in the wild.</title>
        <authorList>
            <person name="Mure A."/>
            <person name="Sugiura Y."/>
            <person name="Maeda R."/>
            <person name="Honda K."/>
            <person name="Sakurai N."/>
            <person name="Takahashi Y."/>
            <person name="Watada M."/>
            <person name="Katoh T."/>
            <person name="Gotoh A."/>
            <person name="Gotoh Y."/>
            <person name="Taniguchi I."/>
            <person name="Nakamura K."/>
            <person name="Hayashi T."/>
            <person name="Katayama T."/>
            <person name="Uemura T."/>
            <person name="Hattori Y."/>
        </authorList>
    </citation>
    <scope>NUCLEOTIDE SEQUENCE [LARGE SCALE GENOMIC DNA]</scope>
    <source>
        <strain evidence="11 12">SB-73</strain>
    </source>
</reference>
<feature type="domain" description="RRM" evidence="9">
    <location>
        <begin position="270"/>
        <end position="347"/>
    </location>
</feature>
<name>A0AAV5RQA7_STABA</name>
<dbReference type="CDD" id="cd00590">
    <property type="entry name" value="RRM_SF"/>
    <property type="match status" value="2"/>
</dbReference>
<evidence type="ECO:0000256" key="1">
    <source>
        <dbReference type="ARBA" id="ARBA00004496"/>
    </source>
</evidence>
<dbReference type="InterPro" id="IPR012677">
    <property type="entry name" value="Nucleotide-bd_a/b_plait_sf"/>
</dbReference>
<evidence type="ECO:0000259" key="9">
    <source>
        <dbReference type="PROSITE" id="PS50102"/>
    </source>
</evidence>
<dbReference type="PROSITE" id="PS50102">
    <property type="entry name" value="RRM"/>
    <property type="match status" value="4"/>
</dbReference>
<dbReference type="InterPro" id="IPR036053">
    <property type="entry name" value="PABP-dom"/>
</dbReference>
<dbReference type="SUPFAM" id="SSF54928">
    <property type="entry name" value="RNA-binding domain, RBD"/>
    <property type="match status" value="3"/>
</dbReference>
<feature type="domain" description="RRM" evidence="9">
    <location>
        <begin position="99"/>
        <end position="169"/>
    </location>
</feature>
<evidence type="ECO:0000313" key="12">
    <source>
        <dbReference type="Proteomes" id="UP001362899"/>
    </source>
</evidence>
<dbReference type="Gene3D" id="3.30.70.330">
    <property type="match status" value="4"/>
</dbReference>
<dbReference type="PROSITE" id="PS51309">
    <property type="entry name" value="PABC"/>
    <property type="match status" value="1"/>
</dbReference>
<dbReference type="SMART" id="SM00361">
    <property type="entry name" value="RRM_1"/>
    <property type="match status" value="2"/>
</dbReference>
<dbReference type="InterPro" id="IPR000504">
    <property type="entry name" value="RRM_dom"/>
</dbReference>
<feature type="domain" description="PABC" evidence="10">
    <location>
        <begin position="379"/>
        <end position="461"/>
    </location>
</feature>
<dbReference type="AlphaFoldDB" id="A0AAV5RQA7"/>
<dbReference type="InterPro" id="IPR002004">
    <property type="entry name" value="PABP_HYD_C"/>
</dbReference>
<feature type="domain" description="RRM" evidence="9">
    <location>
        <begin position="182"/>
        <end position="259"/>
    </location>
</feature>
<dbReference type="InterPro" id="IPR035979">
    <property type="entry name" value="RBD_domain_sf"/>
</dbReference>
<evidence type="ECO:0000256" key="8">
    <source>
        <dbReference type="PROSITE-ProRule" id="PRU00176"/>
    </source>
</evidence>
<keyword evidence="6 8" id="KW-0694">RNA-binding</keyword>
<dbReference type="Gene3D" id="1.10.1900.10">
    <property type="entry name" value="c-terminal domain of poly(a) binding protein"/>
    <property type="match status" value="1"/>
</dbReference>
<evidence type="ECO:0000259" key="10">
    <source>
        <dbReference type="PROSITE" id="PS51309"/>
    </source>
</evidence>
<dbReference type="EMBL" id="BTGC01000008">
    <property type="protein sequence ID" value="GMM53092.1"/>
    <property type="molecule type" value="Genomic_DNA"/>
</dbReference>
<evidence type="ECO:0000256" key="4">
    <source>
        <dbReference type="ARBA" id="ARBA00022490"/>
    </source>
</evidence>
<accession>A0AAV5RQA7</accession>
<evidence type="ECO:0000256" key="5">
    <source>
        <dbReference type="ARBA" id="ARBA00022737"/>
    </source>
</evidence>
<sequence length="461" mass="52410">MDTEYRVLYISDFDNSVCAEIWHVFGPWMNEIESICVIPDYINRTSAGYAFVNFYNHEAAKDAFSKVPHLFLGSSMSRVFPYNGKDLKKPPPIDPTNGNGVFIKNLDTKVTIAHLYDVFKEFGDIVNCKIATDEFGAPRNFAYVTYSSPDEAAEAIKKMDGRAVGKRKILTYMHLPKSKRGVKLFIKNGLTDGCVSEEDLKNEFSKYSSFEDLVYPIDNLGKSRGFAFVILSDIDDANRAIEEVKEIHGVPVHVSIATKPNADPHRLEQANLFVRNLGDNVTQQDLIDEFGAFGTIVSTKIMLDDAGKSRHFGFVRFQDPNQARDAQLALDGKKMWGNVLAITPAQKQKARYPYKSGQQYYRHMMPSMHAQDRMYNDRSFYPVDFYYKYSPQVSYTQQMGEMLMPAVLKHSLVNGDVKIANVVTGILLQKDPNQITQWLYDPHALDHVIAKAYMTYQTQIK</sequence>
<keyword evidence="4" id="KW-0963">Cytoplasm</keyword>
<evidence type="ECO:0000256" key="6">
    <source>
        <dbReference type="ARBA" id="ARBA00022884"/>
    </source>
</evidence>
<gene>
    <name evidence="11" type="ORF">DASB73_040550</name>
</gene>
<keyword evidence="12" id="KW-1185">Reference proteome</keyword>
<dbReference type="GO" id="GO:0005737">
    <property type="term" value="C:cytoplasm"/>
    <property type="evidence" value="ECO:0007669"/>
    <property type="project" value="UniProtKB-SubCell"/>
</dbReference>
<evidence type="ECO:0000256" key="3">
    <source>
        <dbReference type="ARBA" id="ARBA00016348"/>
    </source>
</evidence>
<evidence type="ECO:0000256" key="2">
    <source>
        <dbReference type="ARBA" id="ARBA00008557"/>
    </source>
</evidence>
<dbReference type="SUPFAM" id="SSF63570">
    <property type="entry name" value="PABC (PABP) domain"/>
    <property type="match status" value="1"/>
</dbReference>